<evidence type="ECO:0000313" key="1">
    <source>
        <dbReference type="EMBL" id="SFS16529.1"/>
    </source>
</evidence>
<sequence length="256" mass="27642">MTTTTACNQEFHMLAVLSGTEQLTSAEQAILNAHVQSCTRCQQTLSEIAGLAPHLNLATSARPQLPRGHEARFIARATREGLPLRAPARALPTYALQLASIAALLVCAVSWSWTTRSPIEPTPQLRKAPLHGLTVAVATEPTLPHAIAHPVRNAKPAALHHPVLLSSSFRFAWPQLATTGAGSQPVFSRDLRHEDVLVTKPTFVSQKIGFQPLVQPSSFPFKVDMASLIPQEPPTLHLGEVAISDLTFIPNISSHP</sequence>
<protein>
    <recommendedName>
        <fullName evidence="3">Zinc-finger</fullName>
    </recommendedName>
</protein>
<evidence type="ECO:0000313" key="2">
    <source>
        <dbReference type="Proteomes" id="UP000199024"/>
    </source>
</evidence>
<dbReference type="Proteomes" id="UP000199024">
    <property type="component" value="Unassembled WGS sequence"/>
</dbReference>
<organism evidence="1 2">
    <name type="scientific">Granulicella pectinivorans</name>
    <dbReference type="NCBI Taxonomy" id="474950"/>
    <lineage>
        <taxon>Bacteria</taxon>
        <taxon>Pseudomonadati</taxon>
        <taxon>Acidobacteriota</taxon>
        <taxon>Terriglobia</taxon>
        <taxon>Terriglobales</taxon>
        <taxon>Acidobacteriaceae</taxon>
        <taxon>Granulicella</taxon>
    </lineage>
</organism>
<dbReference type="AlphaFoldDB" id="A0A1I6MLK0"/>
<name>A0A1I6MLK0_9BACT</name>
<dbReference type="RefSeq" id="WP_089839965.1">
    <property type="nucleotide sequence ID" value="NZ_FOZL01000001.1"/>
</dbReference>
<dbReference type="STRING" id="474950.SAMN05421771_2928"/>
<dbReference type="OrthoDB" id="10000055at2"/>
<dbReference type="EMBL" id="FOZL01000001">
    <property type="protein sequence ID" value="SFS16529.1"/>
    <property type="molecule type" value="Genomic_DNA"/>
</dbReference>
<accession>A0A1I6MLK0</accession>
<reference evidence="1 2" key="1">
    <citation type="submission" date="2016-10" db="EMBL/GenBank/DDBJ databases">
        <authorList>
            <person name="de Groot N.N."/>
        </authorList>
    </citation>
    <scope>NUCLEOTIDE SEQUENCE [LARGE SCALE GENOMIC DNA]</scope>
    <source>
        <strain evidence="1 2">DSM 21001</strain>
    </source>
</reference>
<evidence type="ECO:0008006" key="3">
    <source>
        <dbReference type="Google" id="ProtNLM"/>
    </source>
</evidence>
<gene>
    <name evidence="1" type="ORF">SAMN05421771_2928</name>
</gene>
<keyword evidence="2" id="KW-1185">Reference proteome</keyword>
<proteinExistence type="predicted"/>